<feature type="region of interest" description="Disordered" evidence="1">
    <location>
        <begin position="40"/>
        <end position="68"/>
    </location>
</feature>
<dbReference type="Proteomes" id="UP000050482">
    <property type="component" value="Unassembled WGS sequence"/>
</dbReference>
<dbReference type="AlphaFoldDB" id="A0A0P9CGE5"/>
<comment type="caution">
    <text evidence="2">The sequence shown here is derived from an EMBL/GenBank/DDBJ whole genome shotgun (WGS) entry which is preliminary data.</text>
</comment>
<evidence type="ECO:0000313" key="3">
    <source>
        <dbReference type="Proteomes" id="UP000050482"/>
    </source>
</evidence>
<name>A0A0P9CGE5_9BACL</name>
<feature type="compositionally biased region" description="Pro residues" evidence="1">
    <location>
        <begin position="44"/>
        <end position="53"/>
    </location>
</feature>
<sequence>MKLDTVIKLGSLAFGVAQDDRIRQLLKIAHNGAKRRGFYDVGPIVPPPGPSVPYAPVRSSGPRSRYPR</sequence>
<protein>
    <submittedName>
        <fullName evidence="2">Uncharacterized protein</fullName>
    </submittedName>
</protein>
<accession>A0A0P9CGE5</accession>
<dbReference type="EMBL" id="LJCO01000021">
    <property type="protein sequence ID" value="KPV44838.1"/>
    <property type="molecule type" value="Genomic_DNA"/>
</dbReference>
<keyword evidence="3" id="KW-1185">Reference proteome</keyword>
<reference evidence="2 3" key="1">
    <citation type="submission" date="2015-09" db="EMBL/GenBank/DDBJ databases">
        <title>Draft genome sequence of Alicyclobacillus ferrooxydans DSM 22381.</title>
        <authorList>
            <person name="Hemp J."/>
        </authorList>
    </citation>
    <scope>NUCLEOTIDE SEQUENCE [LARGE SCALE GENOMIC DNA]</scope>
    <source>
        <strain evidence="2 3">TC-34</strain>
    </source>
</reference>
<proteinExistence type="predicted"/>
<evidence type="ECO:0000313" key="2">
    <source>
        <dbReference type="EMBL" id="KPV44838.1"/>
    </source>
</evidence>
<organism evidence="2 3">
    <name type="scientific">Alicyclobacillus ferrooxydans</name>
    <dbReference type="NCBI Taxonomy" id="471514"/>
    <lineage>
        <taxon>Bacteria</taxon>
        <taxon>Bacillati</taxon>
        <taxon>Bacillota</taxon>
        <taxon>Bacilli</taxon>
        <taxon>Bacillales</taxon>
        <taxon>Alicyclobacillaceae</taxon>
        <taxon>Alicyclobacillus</taxon>
    </lineage>
</organism>
<dbReference type="PATRIC" id="fig|471514.4.peg.4349"/>
<evidence type="ECO:0000256" key="1">
    <source>
        <dbReference type="SAM" id="MobiDB-lite"/>
    </source>
</evidence>
<gene>
    <name evidence="2" type="ORF">AN477_05345</name>
</gene>